<dbReference type="Proteomes" id="UP000694867">
    <property type="component" value="Unplaced"/>
</dbReference>
<keyword evidence="5" id="KW-1133">Transmembrane helix</keyword>
<feature type="compositionally biased region" description="Low complexity" evidence="4">
    <location>
        <begin position="708"/>
        <end position="838"/>
    </location>
</feature>
<dbReference type="SMART" id="SM00214">
    <property type="entry name" value="VWC"/>
    <property type="match status" value="10"/>
</dbReference>
<comment type="subcellular location">
    <subcellularLocation>
        <location evidence="1">Secreted</location>
    </subcellularLocation>
</comment>
<dbReference type="InterPro" id="IPR001007">
    <property type="entry name" value="VWF_dom"/>
</dbReference>
<evidence type="ECO:0000259" key="6">
    <source>
        <dbReference type="PROSITE" id="PS50184"/>
    </source>
</evidence>
<evidence type="ECO:0000256" key="2">
    <source>
        <dbReference type="ARBA" id="ARBA00022525"/>
    </source>
</evidence>
<evidence type="ECO:0000256" key="4">
    <source>
        <dbReference type="SAM" id="MobiDB-lite"/>
    </source>
</evidence>
<dbReference type="GeneID" id="100904860"/>
<feature type="region of interest" description="Disordered" evidence="4">
    <location>
        <begin position="496"/>
        <end position="886"/>
    </location>
</feature>
<dbReference type="RefSeq" id="XP_028967613.1">
    <property type="nucleotide sequence ID" value="XM_029111780.1"/>
</dbReference>
<feature type="compositionally biased region" description="Low complexity" evidence="4">
    <location>
        <begin position="852"/>
        <end position="868"/>
    </location>
</feature>
<feature type="domain" description="VWFC" evidence="6">
    <location>
        <begin position="1148"/>
        <end position="1209"/>
    </location>
</feature>
<dbReference type="SMART" id="SM00215">
    <property type="entry name" value="VWC_out"/>
    <property type="match status" value="5"/>
</dbReference>
<feature type="transmembrane region" description="Helical" evidence="5">
    <location>
        <begin position="12"/>
        <end position="35"/>
    </location>
</feature>
<dbReference type="PROSITE" id="PS01208">
    <property type="entry name" value="VWFC_1"/>
    <property type="match status" value="2"/>
</dbReference>
<evidence type="ECO:0000256" key="1">
    <source>
        <dbReference type="ARBA" id="ARBA00004613"/>
    </source>
</evidence>
<dbReference type="PANTHER" id="PTHR46698">
    <property type="entry name" value="CROSSVEINLESS 2"/>
    <property type="match status" value="1"/>
</dbReference>
<feature type="region of interest" description="Disordered" evidence="4">
    <location>
        <begin position="938"/>
        <end position="1047"/>
    </location>
</feature>
<gene>
    <name evidence="8" type="primary">LOC100904860</name>
</gene>
<feature type="compositionally biased region" description="Polar residues" evidence="4">
    <location>
        <begin position="1127"/>
        <end position="1143"/>
    </location>
</feature>
<evidence type="ECO:0000313" key="8">
    <source>
        <dbReference type="RefSeq" id="XP_028967613.1"/>
    </source>
</evidence>
<feature type="compositionally biased region" description="Polar residues" evidence="4">
    <location>
        <begin position="316"/>
        <end position="342"/>
    </location>
</feature>
<keyword evidence="7" id="KW-1185">Reference proteome</keyword>
<feature type="domain" description="VWFC" evidence="6">
    <location>
        <begin position="871"/>
        <end position="932"/>
    </location>
</feature>
<dbReference type="Gene3D" id="2.10.70.10">
    <property type="entry name" value="Complement Module, domain 1"/>
    <property type="match status" value="2"/>
</dbReference>
<proteinExistence type="predicted"/>
<keyword evidence="5" id="KW-0812">Transmembrane</keyword>
<evidence type="ECO:0000313" key="7">
    <source>
        <dbReference type="Proteomes" id="UP000694867"/>
    </source>
</evidence>
<feature type="compositionally biased region" description="Polar residues" evidence="4">
    <location>
        <begin position="1263"/>
        <end position="1275"/>
    </location>
</feature>
<feature type="region of interest" description="Disordered" evidence="4">
    <location>
        <begin position="1218"/>
        <end position="1275"/>
    </location>
</feature>
<feature type="domain" description="VWFC" evidence="6">
    <location>
        <begin position="209"/>
        <end position="272"/>
    </location>
</feature>
<dbReference type="Gene3D" id="6.20.200.20">
    <property type="match status" value="3"/>
</dbReference>
<feature type="compositionally biased region" description="Polar residues" evidence="4">
    <location>
        <begin position="297"/>
        <end position="307"/>
    </location>
</feature>
<feature type="compositionally biased region" description="Low complexity" evidence="4">
    <location>
        <begin position="526"/>
        <end position="701"/>
    </location>
</feature>
<feature type="compositionally biased region" description="Low complexity" evidence="4">
    <location>
        <begin position="955"/>
        <end position="1047"/>
    </location>
</feature>
<sequence length="1574" mass="164348">MGDAQSASRGSPFGRGGCLTAIIVLVYSAMLIAYVDAAPAKDKKPRSPRSELGCSYNFTHYDNGASIQTQEPCLNCTCQDSMLLCYLNVCPYVKALGEECTVTKKPGQCCPEVHCPSGCYIDNKFYNEGQRLPMDPLNPCETCYCVRNSSSCVLQDCVLHIDGCSPVFHKKRPTCCPARYDCCECTPERQKSASEPLGETDASKFQRLDGCDHEGRIYAIGDSVPSADKCQNCYCMPNNTVICQSQECQTPPGCTAGELAEGECCPTKFDCPSATTLLPDQDLATTVMPEEGRADSTESVELSSEASATAVHKYSEVTTESQAETTPQSSSEQPRLSTTVAPPTSRGEQARADDCEIEGVAYKLGEKIIMKDPCLANCTCGAEGLVQCDHITCHEPEQDISECKVVKEEGMCCPYYDCPHDETTPVPGPGECIIDGVRYAHNTTVPQDDVCRQCLCLNSELICAVEECVEGDGCILLPPTKDICCNYKCDDDEETTDATQSPQDLIASTEGTTFAPGLEPKKSDVETTPAAEVSTESSTSVVTEAVSEMSSTTEAATQASEETSSTAGSTTTGASSESPSTTEASTPESTEGGSTESAAGSSTEASTEAATEESTSAPPSTEASSESAPEASTPASTEASTAAATSEPSSEAAPSAATEQSTEAATEPSTSEGSTDSSSIAPTESSTETSSEASSSATAESSTEKSSEAPTEVPSEASSTEADASSAAPTEESSTEGTTPGSTGASSEASSETTSETSSSSESPSTESAATSSEAAATESTTEVPSESPSTDISSTESGTSSAPEAASASTETASTEASTEGAPTEASTEGASTETVTQESTTGSADEKSATEGSTSAADSTTSASEDSSQDCVYDGMTYPNNSEIPSDDACRLCKCISGEVTCATEICEEPDEGCELMPATKAECCNYKCADDQISSEKPGIESKSSQTEKPSEQTTEAPEAAPESSSEGSTEATSETTTGLASTEASSESTPESSDAQTDSTASTEGSTEPSTEAISSSTSSEPSTEVALDGTSSPERATTAATEESTICVIDGKTFAHKESIPNDNPCRICECISGEMTCADEICDEPEDGCELQPATKDECCVYKCQDEEQSTTEAGIESKSKVSGTPSTDLTTEAEQSTQASTKCMVDGKTYPLGGEVPSDNPCRICQCTAEGMVCADEVCEDPEDGCVLQPPTADECCNYKCEEAIQTEKPGIESKSKPKEEATEAAPPSDASTESTTAAAEAATTTAAPEDATDAQTSAAPSSSSCTVNGEVYEHNTTVKHEDPCQLCMCIDAEVICSTEICPEPEPGCTQMAKNATECCVFECTATTTPAATTPENEPSREDVSSVGPSTTEEIFETTTGAEATTPVDVSSETPEEMSTALPTVLPTTTAPENVTDSEETEEEVTIGPGECVYEGRVYQSAAQIPRPDPCDFCFCFRSDIICLQQTCPPPIAGCHETAINGYCCPRYECHVNMAYRNTTNDAVTTTTTTTTTSTTPEPHSRNIPLFPGCQVKGAFYRIGELITAVSTPCMECRCDETGSMKCDPKDCQQNAPLLLRMNRSFFRSSS</sequence>
<name>A0AAJ7SF52_9ACAR</name>
<dbReference type="KEGG" id="goe:100904860"/>
<feature type="domain" description="VWFC" evidence="6">
    <location>
        <begin position="1050"/>
        <end position="1111"/>
    </location>
</feature>
<keyword evidence="2" id="KW-0964">Secreted</keyword>
<organism evidence="7 8">
    <name type="scientific">Galendromus occidentalis</name>
    <name type="common">western predatory mite</name>
    <dbReference type="NCBI Taxonomy" id="34638"/>
    <lineage>
        <taxon>Eukaryota</taxon>
        <taxon>Metazoa</taxon>
        <taxon>Ecdysozoa</taxon>
        <taxon>Arthropoda</taxon>
        <taxon>Chelicerata</taxon>
        <taxon>Arachnida</taxon>
        <taxon>Acari</taxon>
        <taxon>Parasitiformes</taxon>
        <taxon>Mesostigmata</taxon>
        <taxon>Gamasina</taxon>
        <taxon>Phytoseioidea</taxon>
        <taxon>Phytoseiidae</taxon>
        <taxon>Typhlodrominae</taxon>
        <taxon>Galendromus</taxon>
    </lineage>
</organism>
<dbReference type="SUPFAM" id="SSF57603">
    <property type="entry name" value="FnI-like domain"/>
    <property type="match status" value="7"/>
</dbReference>
<dbReference type="GO" id="GO:0005576">
    <property type="term" value="C:extracellular region"/>
    <property type="evidence" value="ECO:0007669"/>
    <property type="project" value="UniProtKB-SubCell"/>
</dbReference>
<evidence type="ECO:0000256" key="3">
    <source>
        <dbReference type="ARBA" id="ARBA00022729"/>
    </source>
</evidence>
<feature type="domain" description="VWFC" evidence="6">
    <location>
        <begin position="54"/>
        <end position="116"/>
    </location>
</feature>
<evidence type="ECO:0000256" key="5">
    <source>
        <dbReference type="SAM" id="Phobius"/>
    </source>
</evidence>
<feature type="region of interest" description="Disordered" evidence="4">
    <location>
        <begin position="289"/>
        <end position="352"/>
    </location>
</feature>
<dbReference type="PANTHER" id="PTHR46698:SF3">
    <property type="entry name" value="TENECTIN ISOFORM 1-RELATED"/>
    <property type="match status" value="1"/>
</dbReference>
<feature type="compositionally biased region" description="Basic and acidic residues" evidence="4">
    <location>
        <begin position="1218"/>
        <end position="1229"/>
    </location>
</feature>
<keyword evidence="3" id="KW-0732">Signal</keyword>
<keyword evidence="5" id="KW-0472">Membrane</keyword>
<feature type="compositionally biased region" description="Low complexity" evidence="4">
    <location>
        <begin position="1232"/>
        <end position="1257"/>
    </location>
</feature>
<dbReference type="Pfam" id="PF23334">
    <property type="entry name" value="VWC2L_2nd"/>
    <property type="match status" value="1"/>
</dbReference>
<dbReference type="InterPro" id="IPR052424">
    <property type="entry name" value="Kielin_Chordin-BMP_Reg"/>
</dbReference>
<protein>
    <submittedName>
        <fullName evidence="8">Mucin-19</fullName>
    </submittedName>
</protein>
<feature type="domain" description="VWFC" evidence="6">
    <location>
        <begin position="1271"/>
        <end position="1332"/>
    </location>
</feature>
<reference evidence="8" key="1">
    <citation type="submission" date="2025-08" db="UniProtKB">
        <authorList>
            <consortium name="RefSeq"/>
        </authorList>
    </citation>
    <scope>IDENTIFICATION</scope>
</reference>
<feature type="region of interest" description="Disordered" evidence="4">
    <location>
        <begin position="1119"/>
        <end position="1143"/>
    </location>
</feature>
<accession>A0AAJ7SF52</accession>
<dbReference type="PROSITE" id="PS50184">
    <property type="entry name" value="VWFC_2"/>
    <property type="match status" value="6"/>
</dbReference>
<feature type="region of interest" description="Disordered" evidence="4">
    <location>
        <begin position="1337"/>
        <end position="1359"/>
    </location>
</feature>